<accession>A0AAJ2MWM4</accession>
<keyword evidence="1" id="KW-0472">Membrane</keyword>
<comment type="caution">
    <text evidence="2">The sequence shown here is derived from an EMBL/GenBank/DDBJ whole genome shotgun (WGS) entry which is preliminary data.</text>
</comment>
<feature type="transmembrane region" description="Helical" evidence="1">
    <location>
        <begin position="50"/>
        <end position="67"/>
    </location>
</feature>
<keyword evidence="1" id="KW-0812">Transmembrane</keyword>
<protein>
    <recommendedName>
        <fullName evidence="4">Transmembrane protein</fullName>
    </recommendedName>
</protein>
<dbReference type="Proteomes" id="UP001251948">
    <property type="component" value="Unassembled WGS sequence"/>
</dbReference>
<sequence length="74" mass="7698">MSRFLPVVCLVASMVLLLRGMQVILKGVPAMASEGASAAYAQGYLHGQAAAGWVLIAAAAACALIAWQRVRAKK</sequence>
<gene>
    <name evidence="2" type="ORF">ROV92_18560</name>
</gene>
<name>A0AAJ2MWM4_STEMA</name>
<evidence type="ECO:0000313" key="2">
    <source>
        <dbReference type="EMBL" id="MDT3469992.1"/>
    </source>
</evidence>
<evidence type="ECO:0000313" key="3">
    <source>
        <dbReference type="Proteomes" id="UP001251948"/>
    </source>
</evidence>
<evidence type="ECO:0008006" key="4">
    <source>
        <dbReference type="Google" id="ProtNLM"/>
    </source>
</evidence>
<keyword evidence="1" id="KW-1133">Transmembrane helix</keyword>
<organism evidence="2 3">
    <name type="scientific">Stenotrophomonas maltophilia</name>
    <name type="common">Pseudomonas maltophilia</name>
    <name type="synonym">Xanthomonas maltophilia</name>
    <dbReference type="NCBI Taxonomy" id="40324"/>
    <lineage>
        <taxon>Bacteria</taxon>
        <taxon>Pseudomonadati</taxon>
        <taxon>Pseudomonadota</taxon>
        <taxon>Gammaproteobacteria</taxon>
        <taxon>Lysobacterales</taxon>
        <taxon>Lysobacteraceae</taxon>
        <taxon>Stenotrophomonas</taxon>
        <taxon>Stenotrophomonas maltophilia group</taxon>
    </lineage>
</organism>
<proteinExistence type="predicted"/>
<evidence type="ECO:0000256" key="1">
    <source>
        <dbReference type="SAM" id="Phobius"/>
    </source>
</evidence>
<reference evidence="2" key="1">
    <citation type="submission" date="2023-07" db="EMBL/GenBank/DDBJ databases">
        <title>Comparative genomics of clinical Stenotrophomonas maltophilia isolates reveals regions of diversity which correlate with colonization and persistence in vivo.</title>
        <authorList>
            <person name="Mcdaniel M.S."/>
            <person name="Swords W.E."/>
            <person name="Sumpter N.A."/>
            <person name="Lindgren N.R."/>
            <person name="Billiot C.E."/>
        </authorList>
    </citation>
    <scope>NUCLEOTIDE SEQUENCE</scope>
    <source>
        <strain evidence="2">Ism4</strain>
    </source>
</reference>
<dbReference type="RefSeq" id="WP_152908755.1">
    <property type="nucleotide sequence ID" value="NZ_JAVSKO010000008.1"/>
</dbReference>
<dbReference type="EMBL" id="JAVSKO010000008">
    <property type="protein sequence ID" value="MDT3469992.1"/>
    <property type="molecule type" value="Genomic_DNA"/>
</dbReference>
<dbReference type="AlphaFoldDB" id="A0AAJ2MWM4"/>